<proteinExistence type="predicted"/>
<dbReference type="Proteomes" id="UP000800041">
    <property type="component" value="Unassembled WGS sequence"/>
</dbReference>
<organism evidence="2 3">
    <name type="scientific">Aulographum hederae CBS 113979</name>
    <dbReference type="NCBI Taxonomy" id="1176131"/>
    <lineage>
        <taxon>Eukaryota</taxon>
        <taxon>Fungi</taxon>
        <taxon>Dikarya</taxon>
        <taxon>Ascomycota</taxon>
        <taxon>Pezizomycotina</taxon>
        <taxon>Dothideomycetes</taxon>
        <taxon>Pleosporomycetidae</taxon>
        <taxon>Aulographales</taxon>
        <taxon>Aulographaceae</taxon>
    </lineage>
</organism>
<reference evidence="2" key="1">
    <citation type="journal article" date="2020" name="Stud. Mycol.">
        <title>101 Dothideomycetes genomes: a test case for predicting lifestyles and emergence of pathogens.</title>
        <authorList>
            <person name="Haridas S."/>
            <person name="Albert R."/>
            <person name="Binder M."/>
            <person name="Bloem J."/>
            <person name="Labutti K."/>
            <person name="Salamov A."/>
            <person name="Andreopoulos B."/>
            <person name="Baker S."/>
            <person name="Barry K."/>
            <person name="Bills G."/>
            <person name="Bluhm B."/>
            <person name="Cannon C."/>
            <person name="Castanera R."/>
            <person name="Culley D."/>
            <person name="Daum C."/>
            <person name="Ezra D."/>
            <person name="Gonzalez J."/>
            <person name="Henrissat B."/>
            <person name="Kuo A."/>
            <person name="Liang C."/>
            <person name="Lipzen A."/>
            <person name="Lutzoni F."/>
            <person name="Magnuson J."/>
            <person name="Mondo S."/>
            <person name="Nolan M."/>
            <person name="Ohm R."/>
            <person name="Pangilinan J."/>
            <person name="Park H.-J."/>
            <person name="Ramirez L."/>
            <person name="Alfaro M."/>
            <person name="Sun H."/>
            <person name="Tritt A."/>
            <person name="Yoshinaga Y."/>
            <person name="Zwiers L.-H."/>
            <person name="Turgeon B."/>
            <person name="Goodwin S."/>
            <person name="Spatafora J."/>
            <person name="Crous P."/>
            <person name="Grigoriev I."/>
        </authorList>
    </citation>
    <scope>NUCLEOTIDE SEQUENCE</scope>
    <source>
        <strain evidence="2">CBS 113979</strain>
    </source>
</reference>
<evidence type="ECO:0000256" key="1">
    <source>
        <dbReference type="SAM" id="MobiDB-lite"/>
    </source>
</evidence>
<sequence>MSKTLTKMLVLRHKPLVPFRPRLSGRRLSRRSLLSTSSTLKICSRFYVCRISRKLSQPHYVVPRALRVRDIQQHINVTCEKAQAKPSAGRPQADSSASMIIACSAATRLKSLHGAARALKTAARNETRDRWRPNSRPPAAPNLICLPCAWKTRGLCGVTGVIEAMDHDDSSDFRPLGWTGTGSQGDATPGETHTHRSPVTVQTHQSTGTQRQTATRRLPISCREAGAGTLLYSCWVRFMRPS</sequence>
<evidence type="ECO:0000313" key="2">
    <source>
        <dbReference type="EMBL" id="KAF1987425.1"/>
    </source>
</evidence>
<keyword evidence="3" id="KW-1185">Reference proteome</keyword>
<feature type="compositionally biased region" description="Polar residues" evidence="1">
    <location>
        <begin position="197"/>
        <end position="214"/>
    </location>
</feature>
<dbReference type="AlphaFoldDB" id="A0A6G1H2M9"/>
<name>A0A6G1H2M9_9PEZI</name>
<evidence type="ECO:0000313" key="3">
    <source>
        <dbReference type="Proteomes" id="UP000800041"/>
    </source>
</evidence>
<gene>
    <name evidence="2" type="ORF">K402DRAFT_48479</name>
</gene>
<dbReference type="EMBL" id="ML977152">
    <property type="protein sequence ID" value="KAF1987425.1"/>
    <property type="molecule type" value="Genomic_DNA"/>
</dbReference>
<accession>A0A6G1H2M9</accession>
<feature type="region of interest" description="Disordered" evidence="1">
    <location>
        <begin position="178"/>
        <end position="214"/>
    </location>
</feature>
<protein>
    <submittedName>
        <fullName evidence="2">Uncharacterized protein</fullName>
    </submittedName>
</protein>